<organism evidence="8 9">
    <name type="scientific">Stichopus japonicus</name>
    <name type="common">Sea cucumber</name>
    <dbReference type="NCBI Taxonomy" id="307972"/>
    <lineage>
        <taxon>Eukaryota</taxon>
        <taxon>Metazoa</taxon>
        <taxon>Echinodermata</taxon>
        <taxon>Eleutherozoa</taxon>
        <taxon>Echinozoa</taxon>
        <taxon>Holothuroidea</taxon>
        <taxon>Aspidochirotacea</taxon>
        <taxon>Aspidochirotida</taxon>
        <taxon>Stichopodidae</taxon>
        <taxon>Apostichopus</taxon>
    </lineage>
</organism>
<keyword evidence="9" id="KW-1185">Reference proteome</keyword>
<dbReference type="EMBL" id="MRZV01000005">
    <property type="protein sequence ID" value="PIK62805.1"/>
    <property type="molecule type" value="Genomic_DNA"/>
</dbReference>
<proteinExistence type="predicted"/>
<dbReference type="PANTHER" id="PTHR47221:SF6">
    <property type="entry name" value="FIBRINOGEN ALPHA CHAIN"/>
    <property type="match status" value="1"/>
</dbReference>
<evidence type="ECO:0000256" key="1">
    <source>
        <dbReference type="ARBA" id="ARBA00004613"/>
    </source>
</evidence>
<accession>A0A2G8LRE7</accession>
<sequence>MIWKCSGAMTGNSKKWRKQSRSIILFLSTFRISPRLRRSQGPVLKHNSSGVFVIKPEGFDEPFEVFCENDVDGGGWTVIQRRVDGSINFDRSWSDYKEGFGFLRSEFWIGNQKLSFLTNQKKYQLRIDFENSAGSSFFATYEAFRISDEFSKFRIVSVGKSTGTIDSFIETCPSNMVFKNCSCQTSCANPDVCEDTAAQRMTSLVSVRRFYQRTVVVYVNDDCTERCSCEQVPMICDSSFRCDANAVCEERSDTFGCPCREGFEGTEKVVPAMNLPIVMMYIHLCLRNDGVYNIKQLVGLDRNLKSTVRCPTKAVGQ</sequence>
<evidence type="ECO:0000256" key="2">
    <source>
        <dbReference type="ARBA" id="ARBA00022525"/>
    </source>
</evidence>
<keyword evidence="2" id="KW-0964">Secreted</keyword>
<keyword evidence="4" id="KW-0175">Coiled coil</keyword>
<evidence type="ECO:0000256" key="4">
    <source>
        <dbReference type="ARBA" id="ARBA00023054"/>
    </source>
</evidence>
<evidence type="ECO:0000256" key="6">
    <source>
        <dbReference type="ARBA" id="ARBA00023180"/>
    </source>
</evidence>
<evidence type="ECO:0000313" key="9">
    <source>
        <dbReference type="Proteomes" id="UP000230750"/>
    </source>
</evidence>
<evidence type="ECO:0000259" key="7">
    <source>
        <dbReference type="PROSITE" id="PS51406"/>
    </source>
</evidence>
<reference evidence="8 9" key="1">
    <citation type="journal article" date="2017" name="PLoS Biol.">
        <title>The sea cucumber genome provides insights into morphological evolution and visceral regeneration.</title>
        <authorList>
            <person name="Zhang X."/>
            <person name="Sun L."/>
            <person name="Yuan J."/>
            <person name="Sun Y."/>
            <person name="Gao Y."/>
            <person name="Zhang L."/>
            <person name="Li S."/>
            <person name="Dai H."/>
            <person name="Hamel J.F."/>
            <person name="Liu C."/>
            <person name="Yu Y."/>
            <person name="Liu S."/>
            <person name="Lin W."/>
            <person name="Guo K."/>
            <person name="Jin S."/>
            <person name="Xu P."/>
            <person name="Storey K.B."/>
            <person name="Huan P."/>
            <person name="Zhang T."/>
            <person name="Zhou Y."/>
            <person name="Zhang J."/>
            <person name="Lin C."/>
            <person name="Li X."/>
            <person name="Xing L."/>
            <person name="Huo D."/>
            <person name="Sun M."/>
            <person name="Wang L."/>
            <person name="Mercier A."/>
            <person name="Li F."/>
            <person name="Yang H."/>
            <person name="Xiang J."/>
        </authorList>
    </citation>
    <scope>NUCLEOTIDE SEQUENCE [LARGE SCALE GENOMIC DNA]</scope>
    <source>
        <strain evidence="8">Shaxun</strain>
        <tissue evidence="8">Muscle</tissue>
    </source>
</reference>
<dbReference type="InterPro" id="IPR037579">
    <property type="entry name" value="FIB_ANG-like"/>
</dbReference>
<keyword evidence="6" id="KW-0325">Glycoprotein</keyword>
<evidence type="ECO:0000313" key="8">
    <source>
        <dbReference type="EMBL" id="PIK62805.1"/>
    </source>
</evidence>
<comment type="subcellular location">
    <subcellularLocation>
        <location evidence="1">Secreted</location>
    </subcellularLocation>
</comment>
<feature type="domain" description="Fibrinogen C-terminal" evidence="7">
    <location>
        <begin position="31"/>
        <end position="164"/>
    </location>
</feature>
<dbReference type="GO" id="GO:0005576">
    <property type="term" value="C:extracellular region"/>
    <property type="evidence" value="ECO:0007669"/>
    <property type="project" value="UniProtKB-SubCell"/>
</dbReference>
<name>A0A2G8LRE7_STIJA</name>
<dbReference type="AlphaFoldDB" id="A0A2G8LRE7"/>
<keyword evidence="3" id="KW-0732">Signal</keyword>
<comment type="caution">
    <text evidence="8">The sequence shown here is derived from an EMBL/GenBank/DDBJ whole genome shotgun (WGS) entry which is preliminary data.</text>
</comment>
<dbReference type="Pfam" id="PF00147">
    <property type="entry name" value="Fibrinogen_C"/>
    <property type="match status" value="1"/>
</dbReference>
<dbReference type="NCBIfam" id="NF040941">
    <property type="entry name" value="GGGWT_bact"/>
    <property type="match status" value="1"/>
</dbReference>
<evidence type="ECO:0000256" key="5">
    <source>
        <dbReference type="ARBA" id="ARBA00023157"/>
    </source>
</evidence>
<dbReference type="InterPro" id="IPR036056">
    <property type="entry name" value="Fibrinogen-like_C"/>
</dbReference>
<dbReference type="PROSITE" id="PS51406">
    <property type="entry name" value="FIBRINOGEN_C_2"/>
    <property type="match status" value="1"/>
</dbReference>
<dbReference type="SUPFAM" id="SSF56496">
    <property type="entry name" value="Fibrinogen C-terminal domain-like"/>
    <property type="match status" value="1"/>
</dbReference>
<keyword evidence="5" id="KW-1015">Disulfide bond</keyword>
<dbReference type="SMART" id="SM00186">
    <property type="entry name" value="FBG"/>
    <property type="match status" value="1"/>
</dbReference>
<dbReference type="Gene3D" id="3.90.215.10">
    <property type="entry name" value="Gamma Fibrinogen, chain A, domain 1"/>
    <property type="match status" value="1"/>
</dbReference>
<dbReference type="InterPro" id="IPR014716">
    <property type="entry name" value="Fibrinogen_a/b/g_C_1"/>
</dbReference>
<protein>
    <recommendedName>
        <fullName evidence="7">Fibrinogen C-terminal domain-containing protein</fullName>
    </recommendedName>
</protein>
<dbReference type="STRING" id="307972.A0A2G8LRE7"/>
<dbReference type="InterPro" id="IPR002181">
    <property type="entry name" value="Fibrinogen_a/b/g_C_dom"/>
</dbReference>
<dbReference type="Proteomes" id="UP000230750">
    <property type="component" value="Unassembled WGS sequence"/>
</dbReference>
<dbReference type="PANTHER" id="PTHR47221">
    <property type="entry name" value="FIBRINOGEN ALPHA CHAIN"/>
    <property type="match status" value="1"/>
</dbReference>
<gene>
    <name evidence="8" type="ORF">BSL78_00256</name>
</gene>
<evidence type="ECO:0000256" key="3">
    <source>
        <dbReference type="ARBA" id="ARBA00022729"/>
    </source>
</evidence>